<proteinExistence type="predicted"/>
<gene>
    <name evidence="2" type="ORF">CLV71_11477</name>
</gene>
<reference evidence="2 3" key="1">
    <citation type="submission" date="2019-03" db="EMBL/GenBank/DDBJ databases">
        <title>Genomic Encyclopedia of Archaeal and Bacterial Type Strains, Phase II (KMG-II): from individual species to whole genera.</title>
        <authorList>
            <person name="Goeker M."/>
        </authorList>
    </citation>
    <scope>NUCLEOTIDE SEQUENCE [LARGE SCALE GENOMIC DNA]</scope>
    <source>
        <strain evidence="2 3">DSM 45499</strain>
    </source>
</reference>
<accession>A0A4R7V422</accession>
<dbReference type="RefSeq" id="WP_133906625.1">
    <property type="nucleotide sequence ID" value="NZ_SOCP01000014.1"/>
</dbReference>
<keyword evidence="1" id="KW-0472">Membrane</keyword>
<comment type="caution">
    <text evidence="2">The sequence shown here is derived from an EMBL/GenBank/DDBJ whole genome shotgun (WGS) entry which is preliminary data.</text>
</comment>
<organism evidence="2 3">
    <name type="scientific">Actinophytocola oryzae</name>
    <dbReference type="NCBI Taxonomy" id="502181"/>
    <lineage>
        <taxon>Bacteria</taxon>
        <taxon>Bacillati</taxon>
        <taxon>Actinomycetota</taxon>
        <taxon>Actinomycetes</taxon>
        <taxon>Pseudonocardiales</taxon>
        <taxon>Pseudonocardiaceae</taxon>
    </lineage>
</organism>
<dbReference type="AlphaFoldDB" id="A0A4R7V422"/>
<dbReference type="EMBL" id="SOCP01000014">
    <property type="protein sequence ID" value="TDV44168.1"/>
    <property type="molecule type" value="Genomic_DNA"/>
</dbReference>
<evidence type="ECO:0000313" key="3">
    <source>
        <dbReference type="Proteomes" id="UP000294927"/>
    </source>
</evidence>
<feature type="transmembrane region" description="Helical" evidence="1">
    <location>
        <begin position="242"/>
        <end position="262"/>
    </location>
</feature>
<evidence type="ECO:0000256" key="1">
    <source>
        <dbReference type="SAM" id="Phobius"/>
    </source>
</evidence>
<keyword evidence="1" id="KW-1133">Transmembrane helix</keyword>
<dbReference type="OrthoDB" id="5243396at2"/>
<feature type="transmembrane region" description="Helical" evidence="1">
    <location>
        <begin position="7"/>
        <end position="26"/>
    </location>
</feature>
<dbReference type="PANTHER" id="PTHR35007:SF3">
    <property type="entry name" value="POSSIBLE CONSERVED ALANINE RICH MEMBRANE PROTEIN"/>
    <property type="match status" value="1"/>
</dbReference>
<evidence type="ECO:0000313" key="2">
    <source>
        <dbReference type="EMBL" id="TDV44168.1"/>
    </source>
</evidence>
<dbReference type="Proteomes" id="UP000294927">
    <property type="component" value="Unassembled WGS sequence"/>
</dbReference>
<feature type="transmembrane region" description="Helical" evidence="1">
    <location>
        <begin position="211"/>
        <end position="230"/>
    </location>
</feature>
<feature type="transmembrane region" description="Helical" evidence="1">
    <location>
        <begin position="46"/>
        <end position="79"/>
    </location>
</feature>
<sequence>MTTTTSVFVAVGAGVGIGLWLVITGWRTATHRRPRPTWWRPSEPLVIRGTIAAGAGVAGGVLTGWVASVPLIAAGVWSLPRLLGRDTAHATRVARIEAIATWTEMLRDTLAAAGLEQAILASAPIAPTAISHEVTALANRLEGGEALAPSLRYLADDLADPTADLVVSSLLLAATQQARQLGELLGSLAITARNQAAMRMRVEASRSRTRTTVRIVVGTTLAFAAVLTVLNREYLAAYDTAIGQLVLLATGTLFACAFAWLVRIAALTEPGRVLARVDNKDISL</sequence>
<dbReference type="PANTHER" id="PTHR35007">
    <property type="entry name" value="INTEGRAL MEMBRANE PROTEIN-RELATED"/>
    <property type="match status" value="1"/>
</dbReference>
<keyword evidence="3" id="KW-1185">Reference proteome</keyword>
<protein>
    <submittedName>
        <fullName evidence="2">Flp pilus assembly protein TadB</fullName>
    </submittedName>
</protein>
<keyword evidence="1" id="KW-0812">Transmembrane</keyword>
<name>A0A4R7V422_9PSEU</name>